<dbReference type="Gene3D" id="3.60.110.10">
    <property type="entry name" value="Carbon-nitrogen hydrolase"/>
    <property type="match status" value="1"/>
</dbReference>
<dbReference type="CDD" id="cd07197">
    <property type="entry name" value="nitrilase"/>
    <property type="match status" value="1"/>
</dbReference>
<gene>
    <name evidence="4" type="primary">nitA</name>
    <name evidence="4" type="ORF">DF168_00044</name>
</gene>
<feature type="compositionally biased region" description="Basic residues" evidence="2">
    <location>
        <begin position="266"/>
        <end position="280"/>
    </location>
</feature>
<dbReference type="SUPFAM" id="SSF56317">
    <property type="entry name" value="Carbon-nitrogen hydrolase"/>
    <property type="match status" value="1"/>
</dbReference>
<evidence type="ECO:0000259" key="3">
    <source>
        <dbReference type="PROSITE" id="PS50263"/>
    </source>
</evidence>
<dbReference type="Pfam" id="PF00795">
    <property type="entry name" value="CN_hydrolase"/>
    <property type="match status" value="1"/>
</dbReference>
<evidence type="ECO:0000313" key="5">
    <source>
        <dbReference type="Proteomes" id="UP000247465"/>
    </source>
</evidence>
<keyword evidence="1 4" id="KW-0378">Hydrolase</keyword>
<evidence type="ECO:0000313" key="4">
    <source>
        <dbReference type="EMBL" id="AWT58872.1"/>
    </source>
</evidence>
<proteinExistence type="predicted"/>
<dbReference type="AlphaFoldDB" id="A0A2Z4ANB6"/>
<dbReference type="GO" id="GO:0018762">
    <property type="term" value="F:aliphatic nitrilase activity"/>
    <property type="evidence" value="ECO:0007669"/>
    <property type="project" value="UniProtKB-EC"/>
</dbReference>
<reference evidence="4 5" key="1">
    <citation type="submission" date="2018-06" db="EMBL/GenBank/DDBJ databases">
        <title>Draft Genome Sequence of a Novel Marine Bacterium Related to the Verrucomicrobia.</title>
        <authorList>
            <person name="Vosseberg J."/>
            <person name="Martijn J."/>
            <person name="Ettema T.J.G."/>
        </authorList>
    </citation>
    <scope>NUCLEOTIDE SEQUENCE [LARGE SCALE GENOMIC DNA]</scope>
    <source>
        <strain evidence="4">TARA_B100001123</strain>
    </source>
</reference>
<evidence type="ECO:0000256" key="2">
    <source>
        <dbReference type="SAM" id="MobiDB-lite"/>
    </source>
</evidence>
<name>A0A2Z4ANB6_9BACT</name>
<feature type="domain" description="CN hydrolase" evidence="3">
    <location>
        <begin position="5"/>
        <end position="257"/>
    </location>
</feature>
<accession>A0A2Z4ANB6</accession>
<dbReference type="KEGG" id="mtar:DF168_00044"/>
<dbReference type="Proteomes" id="UP000247465">
    <property type="component" value="Chromosome"/>
</dbReference>
<dbReference type="PANTHER" id="PTHR43674:SF16">
    <property type="entry name" value="CARBON-NITROGEN FAMILY, PUTATIVE (AFU_ORTHOLOGUE AFUA_5G02350)-RELATED"/>
    <property type="match status" value="1"/>
</dbReference>
<feature type="region of interest" description="Disordered" evidence="2">
    <location>
        <begin position="266"/>
        <end position="286"/>
    </location>
</feature>
<dbReference type="InterPro" id="IPR050345">
    <property type="entry name" value="Aliph_Amidase/BUP"/>
</dbReference>
<dbReference type="GO" id="GO:0016811">
    <property type="term" value="F:hydrolase activity, acting on carbon-nitrogen (but not peptide) bonds, in linear amides"/>
    <property type="evidence" value="ECO:0007669"/>
    <property type="project" value="TreeGrafter"/>
</dbReference>
<dbReference type="PANTHER" id="PTHR43674">
    <property type="entry name" value="NITRILASE C965.09-RELATED"/>
    <property type="match status" value="1"/>
</dbReference>
<protein>
    <submittedName>
        <fullName evidence="4">Aliphatic nitrilase</fullName>
        <ecNumber evidence="4">3.5.5.7</ecNumber>
    </submittedName>
</protein>
<evidence type="ECO:0000256" key="1">
    <source>
        <dbReference type="ARBA" id="ARBA00022801"/>
    </source>
</evidence>
<dbReference type="InterPro" id="IPR003010">
    <property type="entry name" value="C-N_Hydrolase"/>
</dbReference>
<organism evidence="4 5">
    <name type="scientific">Candidatus Moanibacter tarae</name>
    <dbReference type="NCBI Taxonomy" id="2200854"/>
    <lineage>
        <taxon>Bacteria</taxon>
        <taxon>Pseudomonadati</taxon>
        <taxon>Verrucomicrobiota</taxon>
        <taxon>Opitutia</taxon>
        <taxon>Puniceicoccales</taxon>
        <taxon>Puniceicoccales incertae sedis</taxon>
        <taxon>Candidatus Moanibacter</taxon>
    </lineage>
</organism>
<dbReference type="EC" id="3.5.5.7" evidence="4"/>
<dbReference type="InterPro" id="IPR036526">
    <property type="entry name" value="C-N_Hydrolase_sf"/>
</dbReference>
<sequence length="300" mass="33968">MFIDVPVAAISFRPEKFNLQENVDRLEQRFEQAADGGAQLAVAPEGILEGYIVSEILVGRAPAERMNDVALTMRSPLIRRFRNLAINRGICLAFGLAERCENGVFNCAVFIDHKGRTRGKYHKMQLAEGYCDAWWFNRLGKRSRAFSTPFGRAGFLICNDRWNEDIARISVLDGARYLLIPSYGDRSRAQDQAVLRRARENGVPIVEANVGVTMIVSKGEIVAVSRKIDGITFGDISIPATPSQSNRNRHENAFLDWRKKEMPKRYRNHMKASRKDKKKSGLVSQIPVKHDSKGRLLFEM</sequence>
<dbReference type="EMBL" id="CP029803">
    <property type="protein sequence ID" value="AWT58872.1"/>
    <property type="molecule type" value="Genomic_DNA"/>
</dbReference>
<dbReference type="PROSITE" id="PS50263">
    <property type="entry name" value="CN_HYDROLASE"/>
    <property type="match status" value="1"/>
</dbReference>